<sequence length="146" mass="15283">MTCFQVPALCSSSTADNDLSSASRAYGQNTAGLQHSCETRLAPCQLLHTLHCCGAALGPQQHPDAATLVPSFGNVYGPPPGFESALSVAPPSSVHTIRLVHAIFPTATLHASNLRPLSLHCIHLTASCIHASERLFISPSATCTAR</sequence>
<name>A0A5C3FU36_PSEA2</name>
<evidence type="ECO:0000313" key="2">
    <source>
        <dbReference type="Proteomes" id="UP000325008"/>
    </source>
</evidence>
<dbReference type="AlphaFoldDB" id="A0A5C3FU36"/>
<dbReference type="Proteomes" id="UP000325008">
    <property type="component" value="Unassembled WGS sequence"/>
</dbReference>
<proteinExistence type="predicted"/>
<dbReference type="EMBL" id="OOIQ01000011">
    <property type="protein sequence ID" value="SPO46879.1"/>
    <property type="molecule type" value="Genomic_DNA"/>
</dbReference>
<organism evidence="1 2">
    <name type="scientific">Pseudozyma antarctica</name>
    <name type="common">Yeast</name>
    <name type="synonym">Candida antarctica</name>
    <dbReference type="NCBI Taxonomy" id="84753"/>
    <lineage>
        <taxon>Eukaryota</taxon>
        <taxon>Fungi</taxon>
        <taxon>Dikarya</taxon>
        <taxon>Basidiomycota</taxon>
        <taxon>Ustilaginomycotina</taxon>
        <taxon>Ustilaginomycetes</taxon>
        <taxon>Ustilaginales</taxon>
        <taxon>Ustilaginaceae</taxon>
        <taxon>Moesziomyces</taxon>
    </lineage>
</organism>
<accession>A0A5C3FU36</accession>
<protein>
    <submittedName>
        <fullName evidence="1">Uncharacterized protein</fullName>
    </submittedName>
</protein>
<evidence type="ECO:0000313" key="1">
    <source>
        <dbReference type="EMBL" id="SPO46879.1"/>
    </source>
</evidence>
<reference evidence="1" key="1">
    <citation type="submission" date="2018-03" db="EMBL/GenBank/DDBJ databases">
        <authorList>
            <person name="Guldener U."/>
        </authorList>
    </citation>
    <scope>NUCLEOTIDE SEQUENCE [LARGE SCALE GENOMIC DNA]</scope>
    <source>
        <strain evidence="1">ATCC34888</strain>
    </source>
</reference>
<comment type="caution">
    <text evidence="1">The sequence shown here is derived from an EMBL/GenBank/DDBJ whole genome shotgun (WGS) entry which is preliminary data.</text>
</comment>
<keyword evidence="2" id="KW-1185">Reference proteome</keyword>
<gene>
    <name evidence="1" type="ORF">PSANT_04565</name>
</gene>